<dbReference type="EMBL" id="JAJFAZ020000003">
    <property type="protein sequence ID" value="KAI5338180.1"/>
    <property type="molecule type" value="Genomic_DNA"/>
</dbReference>
<evidence type="ECO:0000259" key="1">
    <source>
        <dbReference type="Pfam" id="PF17921"/>
    </source>
</evidence>
<dbReference type="InterPro" id="IPR041588">
    <property type="entry name" value="Integrase_H2C2"/>
</dbReference>
<dbReference type="InterPro" id="IPR052160">
    <property type="entry name" value="Gypsy_RT_Integrase-like"/>
</dbReference>
<organism evidence="2 3">
    <name type="scientific">Prunus dulcis</name>
    <name type="common">Almond</name>
    <name type="synonym">Amygdalus dulcis</name>
    <dbReference type="NCBI Taxonomy" id="3755"/>
    <lineage>
        <taxon>Eukaryota</taxon>
        <taxon>Viridiplantae</taxon>
        <taxon>Streptophyta</taxon>
        <taxon>Embryophyta</taxon>
        <taxon>Tracheophyta</taxon>
        <taxon>Spermatophyta</taxon>
        <taxon>Magnoliopsida</taxon>
        <taxon>eudicotyledons</taxon>
        <taxon>Gunneridae</taxon>
        <taxon>Pentapetalae</taxon>
        <taxon>rosids</taxon>
        <taxon>fabids</taxon>
        <taxon>Rosales</taxon>
        <taxon>Rosaceae</taxon>
        <taxon>Amygdaloideae</taxon>
        <taxon>Amygdaleae</taxon>
        <taxon>Prunus</taxon>
    </lineage>
</organism>
<dbReference type="PANTHER" id="PTHR47266">
    <property type="entry name" value="ENDONUCLEASE-RELATED"/>
    <property type="match status" value="1"/>
</dbReference>
<dbReference type="Pfam" id="PF17921">
    <property type="entry name" value="Integrase_H2C2"/>
    <property type="match status" value="1"/>
</dbReference>
<accession>A0AAD4W755</accession>
<dbReference type="InterPro" id="IPR043502">
    <property type="entry name" value="DNA/RNA_pol_sf"/>
</dbReference>
<evidence type="ECO:0000313" key="2">
    <source>
        <dbReference type="EMBL" id="KAI5338180.1"/>
    </source>
</evidence>
<dbReference type="Gene3D" id="3.30.420.10">
    <property type="entry name" value="Ribonuclease H-like superfamily/Ribonuclease H"/>
    <property type="match status" value="1"/>
</dbReference>
<evidence type="ECO:0000313" key="3">
    <source>
        <dbReference type="Proteomes" id="UP001054821"/>
    </source>
</evidence>
<reference evidence="2 3" key="1">
    <citation type="journal article" date="2022" name="G3 (Bethesda)">
        <title>Whole-genome sequence and methylome profiling of the almond [Prunus dulcis (Mill.) D.A. Webb] cultivar 'Nonpareil'.</title>
        <authorList>
            <person name="D'Amico-Willman K.M."/>
            <person name="Ouma W.Z."/>
            <person name="Meulia T."/>
            <person name="Sideli G.M."/>
            <person name="Gradziel T.M."/>
            <person name="Fresnedo-Ramirez J."/>
        </authorList>
    </citation>
    <scope>NUCLEOTIDE SEQUENCE [LARGE SCALE GENOMIC DNA]</scope>
    <source>
        <strain evidence="2">Clone GOH B32 T37-40</strain>
    </source>
</reference>
<feature type="domain" description="Integrase zinc-binding" evidence="1">
    <location>
        <begin position="157"/>
        <end position="187"/>
    </location>
</feature>
<name>A0AAD4W755_PRUDU</name>
<dbReference type="InterPro" id="IPR036397">
    <property type="entry name" value="RNaseH_sf"/>
</dbReference>
<comment type="caution">
    <text evidence="2">The sequence shown here is derived from an EMBL/GenBank/DDBJ whole genome shotgun (WGS) entry which is preliminary data.</text>
</comment>
<dbReference type="GO" id="GO:0003676">
    <property type="term" value="F:nucleic acid binding"/>
    <property type="evidence" value="ECO:0007669"/>
    <property type="project" value="InterPro"/>
</dbReference>
<sequence>MPGIDPHIIRHRLHVNPAIKPVAQKGWNCAPKPFFKTLKKGQKDKWDEECEVDLQSLKTYITSRPLLSKSILGEDLYIYLVVSESAISSALNRKELGAQHPVENTHADAFASLGSALDTQFKPSIPVKHLDWPSIEEIEPIDSMHIDEDPSWSLACKAINIGYFRPAMRHDSTKYVKRCDHCQRYKPAPNMPIEIYHPQNSPWPFMQWTIDLVGPMPMTPAKKEMMIVATDYFTKWIEAKTLSSTKEADVE</sequence>
<proteinExistence type="predicted"/>
<dbReference type="SUPFAM" id="SSF53098">
    <property type="entry name" value="Ribonuclease H-like"/>
    <property type="match status" value="1"/>
</dbReference>
<keyword evidence="3" id="KW-1185">Reference proteome</keyword>
<protein>
    <recommendedName>
        <fullName evidence="1">Integrase zinc-binding domain-containing protein</fullName>
    </recommendedName>
</protein>
<dbReference type="AlphaFoldDB" id="A0AAD4W755"/>
<dbReference type="SUPFAM" id="SSF56672">
    <property type="entry name" value="DNA/RNA polymerases"/>
    <property type="match status" value="1"/>
</dbReference>
<gene>
    <name evidence="2" type="ORF">L3X38_017451</name>
</gene>
<dbReference type="InterPro" id="IPR012337">
    <property type="entry name" value="RNaseH-like_sf"/>
</dbReference>
<dbReference type="Proteomes" id="UP001054821">
    <property type="component" value="Chromosome 3"/>
</dbReference>